<evidence type="ECO:0000313" key="2">
    <source>
        <dbReference type="EMBL" id="EOU23567.1"/>
    </source>
</evidence>
<sequence length="119" mass="13370">MDFLISGSNVVTPKELSVSIQTLDSGSSGRNANGDMVRDILGRKTKLDVKWGPLEISEVSLILRLIDSAFFTVRYFDPQEAGLITKTFYCGDRVVPVYSWNEKFSKMMWQGLSVSLIEK</sequence>
<dbReference type="Proteomes" id="UP000014107">
    <property type="component" value="Unassembled WGS sequence"/>
</dbReference>
<dbReference type="EMBL" id="AHYV01000005">
    <property type="protein sequence ID" value="EOT51124.1"/>
    <property type="molecule type" value="Genomic_DNA"/>
</dbReference>
<dbReference type="EMBL" id="ASWL01000002">
    <property type="protein sequence ID" value="EOU23567.1"/>
    <property type="molecule type" value="Genomic_DNA"/>
</dbReference>
<evidence type="ECO:0000313" key="1">
    <source>
        <dbReference type="EMBL" id="EOT51124.1"/>
    </source>
</evidence>
<dbReference type="Pfam" id="PF20458">
    <property type="entry name" value="DUF6711"/>
    <property type="match status" value="1"/>
</dbReference>
<proteinExistence type="predicted"/>
<name>A0AAV3J2M7_ENTAV</name>
<gene>
    <name evidence="2" type="ORF">I570_01432</name>
    <name evidence="1" type="ORF">OMU_00453</name>
</gene>
<keyword evidence="3" id="KW-1185">Reference proteome</keyword>
<reference evidence="1 3" key="1">
    <citation type="submission" date="2013-03" db="EMBL/GenBank/DDBJ databases">
        <title>The Genome Sequence of Enterococcus avium ATCC_14025 (Illumina only assembly).</title>
        <authorList>
            <consortium name="The Broad Institute Genomics Platform"/>
            <consortium name="The Broad Institute Genome Sequencing Center for Infectious Disease"/>
            <person name="Earl A."/>
            <person name="Russ C."/>
            <person name="Gilmore M."/>
            <person name="Surin D."/>
            <person name="Walker B."/>
            <person name="Young S."/>
            <person name="Zeng Q."/>
            <person name="Gargeya S."/>
            <person name="Fitzgerald M."/>
            <person name="Haas B."/>
            <person name="Abouelleil A."/>
            <person name="Allen A.W."/>
            <person name="Alvarado L."/>
            <person name="Arachchi H.M."/>
            <person name="Berlin A.M."/>
            <person name="Chapman S.B."/>
            <person name="Gainer-Dewar J."/>
            <person name="Goldberg J."/>
            <person name="Griggs A."/>
            <person name="Gujja S."/>
            <person name="Hansen M."/>
            <person name="Howarth C."/>
            <person name="Imamovic A."/>
            <person name="Ireland A."/>
            <person name="Larimer J."/>
            <person name="McCowan C."/>
            <person name="Murphy C."/>
            <person name="Pearson M."/>
            <person name="Poon T.W."/>
            <person name="Priest M."/>
            <person name="Roberts A."/>
            <person name="Saif S."/>
            <person name="Shea T."/>
            <person name="Sisk P."/>
            <person name="Sykes S."/>
            <person name="Wortman J."/>
            <person name="Nusbaum C."/>
            <person name="Birren B."/>
        </authorList>
    </citation>
    <scope>NUCLEOTIDE SEQUENCE [LARGE SCALE GENOMIC DNA]</scope>
    <source>
        <strain evidence="1 3">ATCC 14025</strain>
    </source>
</reference>
<accession>A0AAV3J2M7</accession>
<dbReference type="GeneID" id="86909152"/>
<comment type="caution">
    <text evidence="2">The sequence shown here is derived from an EMBL/GenBank/DDBJ whole genome shotgun (WGS) entry which is preliminary data.</text>
</comment>
<evidence type="ECO:0000313" key="4">
    <source>
        <dbReference type="Proteomes" id="UP000014107"/>
    </source>
</evidence>
<organism evidence="2 4">
    <name type="scientific">Enterococcus avium ATCC 14025</name>
    <dbReference type="NCBI Taxonomy" id="1140002"/>
    <lineage>
        <taxon>Bacteria</taxon>
        <taxon>Bacillati</taxon>
        <taxon>Bacillota</taxon>
        <taxon>Bacilli</taxon>
        <taxon>Lactobacillales</taxon>
        <taxon>Enterococcaceae</taxon>
        <taxon>Enterococcus</taxon>
    </lineage>
</organism>
<dbReference type="Proteomes" id="UP000014104">
    <property type="component" value="Unassembled WGS sequence"/>
</dbReference>
<dbReference type="InterPro" id="IPR046557">
    <property type="entry name" value="DUF6711"/>
</dbReference>
<protein>
    <submittedName>
        <fullName evidence="2">Uncharacterized protein</fullName>
    </submittedName>
</protein>
<reference evidence="2 4" key="2">
    <citation type="submission" date="2013-03" db="EMBL/GenBank/DDBJ databases">
        <title>The Genome Sequence of Enterococcus avium ATCC_14025 (PacBio/Illumina hybrid assembly).</title>
        <authorList>
            <consortium name="The Broad Institute Genomics Platform"/>
            <consortium name="The Broad Institute Genome Sequencing Center for Infectious Disease"/>
            <person name="Earl A."/>
            <person name="Russ C."/>
            <person name="Gilmore M."/>
            <person name="Surin D."/>
            <person name="Walker B."/>
            <person name="Young S."/>
            <person name="Zeng Q."/>
            <person name="Gargeya S."/>
            <person name="Fitzgerald M."/>
            <person name="Haas B."/>
            <person name="Abouelleil A."/>
            <person name="Allen A.W."/>
            <person name="Alvarado L."/>
            <person name="Arachchi H.M."/>
            <person name="Berlin A.M."/>
            <person name="Chapman S.B."/>
            <person name="Gainer-Dewar J."/>
            <person name="Goldberg J."/>
            <person name="Griggs A."/>
            <person name="Gujja S."/>
            <person name="Hansen M."/>
            <person name="Howarth C."/>
            <person name="Imamovic A."/>
            <person name="Ireland A."/>
            <person name="Larimer J."/>
            <person name="McCowan C."/>
            <person name="Murphy C."/>
            <person name="Pearson M."/>
            <person name="Poon T.W."/>
            <person name="Priest M."/>
            <person name="Roberts A."/>
            <person name="Saif S."/>
            <person name="Shea T."/>
            <person name="Sisk P."/>
            <person name="Sykes S."/>
            <person name="Wortman J."/>
            <person name="Nusbaum C."/>
            <person name="Birren B."/>
        </authorList>
    </citation>
    <scope>NUCLEOTIDE SEQUENCE [LARGE SCALE GENOMIC DNA]</scope>
    <source>
        <strain evidence="2 4">ATCC 14025</strain>
    </source>
</reference>
<dbReference type="RefSeq" id="WP_016178327.1">
    <property type="nucleotide sequence ID" value="NZ_KE136357.1"/>
</dbReference>
<evidence type="ECO:0000313" key="3">
    <source>
        <dbReference type="Proteomes" id="UP000014104"/>
    </source>
</evidence>
<dbReference type="AlphaFoldDB" id="A0AAV3J2M7"/>